<dbReference type="Proteomes" id="UP000016936">
    <property type="component" value="Unassembled WGS sequence"/>
</dbReference>
<dbReference type="EMBL" id="KB445575">
    <property type="protein sequence ID" value="EMD92200.1"/>
    <property type="molecule type" value="Genomic_DNA"/>
</dbReference>
<sequence>MSLLARPPPHATHSFLHRPNTFTLPFPTGSTLHFTLPLPLSRLSPLRTPELTHLRTYLRTLLSSHTLTSNPSLLAHILCLRRTISLRLSCTQHLTAVEQKAWYSGHGMPAFDTENKAVGFQWCWDALEFQFGVHVVAWVVRWVYGFQKRDRRERYAVRQSYRFRENEVTWKKVEVGGHEVVEWRCNGEEVCVWVHGACFRSVEEWEVVRDEMEGYEVGMLKEGVAKIRNTVRGGWEFVVYVEGEEAEVEELFAVERSASEGLSNRSEGDDAESFDGYCYGDDVERIVALASGLGSLAPSSCASSICGNEEAVEQTPPVPPRVGDLLHQAETLVSAIKDINSQLSSTEEKPSSSAQQSEIPPALQTQPLPSQYAASTIRLPRRAAARQPSTLQRYQAYAEDDDDGGSITALPSSWRDI</sequence>
<dbReference type="OrthoDB" id="3694693at2759"/>
<feature type="region of interest" description="Disordered" evidence="1">
    <location>
        <begin position="396"/>
        <end position="417"/>
    </location>
</feature>
<dbReference type="AlphaFoldDB" id="M2T3P4"/>
<dbReference type="HOGENOM" id="CLU_730666_0_0_1"/>
<organism evidence="2 3">
    <name type="scientific">Cochliobolus heterostrophus (strain C5 / ATCC 48332 / race O)</name>
    <name type="common">Southern corn leaf blight fungus</name>
    <name type="synonym">Bipolaris maydis</name>
    <dbReference type="NCBI Taxonomy" id="701091"/>
    <lineage>
        <taxon>Eukaryota</taxon>
        <taxon>Fungi</taxon>
        <taxon>Dikarya</taxon>
        <taxon>Ascomycota</taxon>
        <taxon>Pezizomycotina</taxon>
        <taxon>Dothideomycetes</taxon>
        <taxon>Pleosporomycetidae</taxon>
        <taxon>Pleosporales</taxon>
        <taxon>Pleosporineae</taxon>
        <taxon>Pleosporaceae</taxon>
        <taxon>Bipolaris</taxon>
    </lineage>
</organism>
<proteinExistence type="predicted"/>
<gene>
    <name evidence="2" type="ORF">COCHEDRAFT_1155186</name>
</gene>
<evidence type="ECO:0000313" key="3">
    <source>
        <dbReference type="Proteomes" id="UP000016936"/>
    </source>
</evidence>
<accession>M2T3P4</accession>
<evidence type="ECO:0000313" key="2">
    <source>
        <dbReference type="EMBL" id="EMD92200.1"/>
    </source>
</evidence>
<protein>
    <submittedName>
        <fullName evidence="2">Uncharacterized protein</fullName>
    </submittedName>
</protein>
<name>M2T3P4_COCH5</name>
<feature type="region of interest" description="Disordered" evidence="1">
    <location>
        <begin position="342"/>
        <end position="368"/>
    </location>
</feature>
<evidence type="ECO:0000256" key="1">
    <source>
        <dbReference type="SAM" id="MobiDB-lite"/>
    </source>
</evidence>
<keyword evidence="3" id="KW-1185">Reference proteome</keyword>
<dbReference type="OMA" id="VEWRCNG"/>
<reference evidence="2 3" key="1">
    <citation type="journal article" date="2012" name="PLoS Pathog.">
        <title>Diverse lifestyles and strategies of plant pathogenesis encoded in the genomes of eighteen Dothideomycetes fungi.</title>
        <authorList>
            <person name="Ohm R.A."/>
            <person name="Feau N."/>
            <person name="Henrissat B."/>
            <person name="Schoch C.L."/>
            <person name="Horwitz B.A."/>
            <person name="Barry K.W."/>
            <person name="Condon B.J."/>
            <person name="Copeland A.C."/>
            <person name="Dhillon B."/>
            <person name="Glaser F."/>
            <person name="Hesse C.N."/>
            <person name="Kosti I."/>
            <person name="LaButti K."/>
            <person name="Lindquist E.A."/>
            <person name="Lucas S."/>
            <person name="Salamov A.A."/>
            <person name="Bradshaw R.E."/>
            <person name="Ciuffetti L."/>
            <person name="Hamelin R.C."/>
            <person name="Kema G.H.J."/>
            <person name="Lawrence C."/>
            <person name="Scott J.A."/>
            <person name="Spatafora J.W."/>
            <person name="Turgeon B.G."/>
            <person name="de Wit P.J.G.M."/>
            <person name="Zhong S."/>
            <person name="Goodwin S.B."/>
            <person name="Grigoriev I.V."/>
        </authorList>
    </citation>
    <scope>NUCLEOTIDE SEQUENCE [LARGE SCALE GENOMIC DNA]</scope>
    <source>
        <strain evidence="3">C5 / ATCC 48332 / race O</strain>
    </source>
</reference>
<reference evidence="3" key="2">
    <citation type="journal article" date="2013" name="PLoS Genet.">
        <title>Comparative genome structure, secondary metabolite, and effector coding capacity across Cochliobolus pathogens.</title>
        <authorList>
            <person name="Condon B.J."/>
            <person name="Leng Y."/>
            <person name="Wu D."/>
            <person name="Bushley K.E."/>
            <person name="Ohm R.A."/>
            <person name="Otillar R."/>
            <person name="Martin J."/>
            <person name="Schackwitz W."/>
            <person name="Grimwood J."/>
            <person name="MohdZainudin N."/>
            <person name="Xue C."/>
            <person name="Wang R."/>
            <person name="Manning V.A."/>
            <person name="Dhillon B."/>
            <person name="Tu Z.J."/>
            <person name="Steffenson B.J."/>
            <person name="Salamov A."/>
            <person name="Sun H."/>
            <person name="Lowry S."/>
            <person name="LaButti K."/>
            <person name="Han J."/>
            <person name="Copeland A."/>
            <person name="Lindquist E."/>
            <person name="Barry K."/>
            <person name="Schmutz J."/>
            <person name="Baker S.E."/>
            <person name="Ciuffetti L.M."/>
            <person name="Grigoriev I.V."/>
            <person name="Zhong S."/>
            <person name="Turgeon B.G."/>
        </authorList>
    </citation>
    <scope>NUCLEOTIDE SEQUENCE [LARGE SCALE GENOMIC DNA]</scope>
    <source>
        <strain evidence="3">C5 / ATCC 48332 / race O</strain>
    </source>
</reference>